<dbReference type="PANTHER" id="PTHR43612">
    <property type="entry name" value="TRIFUNCTIONAL ENZYME SUBUNIT ALPHA"/>
    <property type="match status" value="1"/>
</dbReference>
<dbReference type="PANTHER" id="PTHR43612:SF3">
    <property type="entry name" value="TRIFUNCTIONAL ENZYME SUBUNIT ALPHA, MITOCHONDRIAL"/>
    <property type="match status" value="1"/>
</dbReference>
<dbReference type="Gene3D" id="3.90.226.10">
    <property type="entry name" value="2-enoyl-CoA Hydratase, Chain A, domain 1"/>
    <property type="match status" value="1"/>
</dbReference>
<organism evidence="1 2">
    <name type="scientific">Saguinus oedipus</name>
    <name type="common">Cotton-top tamarin</name>
    <name type="synonym">Oedipomidas oedipus</name>
    <dbReference type="NCBI Taxonomy" id="9490"/>
    <lineage>
        <taxon>Eukaryota</taxon>
        <taxon>Metazoa</taxon>
        <taxon>Chordata</taxon>
        <taxon>Craniata</taxon>
        <taxon>Vertebrata</taxon>
        <taxon>Euteleostomi</taxon>
        <taxon>Mammalia</taxon>
        <taxon>Eutheria</taxon>
        <taxon>Euarchontoglires</taxon>
        <taxon>Primates</taxon>
        <taxon>Haplorrhini</taxon>
        <taxon>Platyrrhini</taxon>
        <taxon>Cebidae</taxon>
        <taxon>Callitrichinae</taxon>
        <taxon>Saguinus</taxon>
    </lineage>
</organism>
<protein>
    <submittedName>
        <fullName evidence="1">Uncharacterized protein</fullName>
    </submittedName>
</protein>
<name>A0ABQ9UCP9_SAGOE</name>
<evidence type="ECO:0000313" key="2">
    <source>
        <dbReference type="Proteomes" id="UP001266305"/>
    </source>
</evidence>
<dbReference type="EMBL" id="JASSZA010000014">
    <property type="protein sequence ID" value="KAK2094403.1"/>
    <property type="molecule type" value="Genomic_DNA"/>
</dbReference>
<gene>
    <name evidence="1" type="ORF">P7K49_028141</name>
</gene>
<proteinExistence type="predicted"/>
<dbReference type="InterPro" id="IPR050136">
    <property type="entry name" value="FA_oxidation_alpha_subunit"/>
</dbReference>
<dbReference type="Proteomes" id="UP001266305">
    <property type="component" value="Unassembled WGS sequence"/>
</dbReference>
<comment type="caution">
    <text evidence="1">The sequence shown here is derived from an EMBL/GenBank/DDBJ whole genome shotgun (WGS) entry which is preliminary data.</text>
</comment>
<accession>A0ABQ9UCP9</accession>
<keyword evidence="2" id="KW-1185">Reference proteome</keyword>
<evidence type="ECO:0000313" key="1">
    <source>
        <dbReference type="EMBL" id="KAK2094403.1"/>
    </source>
</evidence>
<reference evidence="1 2" key="1">
    <citation type="submission" date="2023-05" db="EMBL/GenBank/DDBJ databases">
        <title>B98-5 Cell Line De Novo Hybrid Assembly: An Optical Mapping Approach.</title>
        <authorList>
            <person name="Kananen K."/>
            <person name="Auerbach J.A."/>
            <person name="Kautto E."/>
            <person name="Blachly J.S."/>
        </authorList>
    </citation>
    <scope>NUCLEOTIDE SEQUENCE [LARGE SCALE GENOMIC DNA]</scope>
    <source>
        <strain evidence="1">B95-8</strain>
        <tissue evidence="1">Cell line</tissue>
    </source>
</reference>
<sequence length="105" mass="11764">MGLVEQLVEPLRPGLTPPEERTIEYLKEVAIAFTKGLADKISPKRDKGLVEKLTVYAMTIPFVRQQAYKKVEEKVRKQTKGLYPAPLKIIDVVKTGIEQGNSANL</sequence>